<dbReference type="GO" id="GO:0005737">
    <property type="term" value="C:cytoplasm"/>
    <property type="evidence" value="ECO:0007669"/>
    <property type="project" value="UniProtKB-SubCell"/>
</dbReference>
<name>A0ABD3DNA4_9LAMI</name>
<evidence type="ECO:0000256" key="3">
    <source>
        <dbReference type="ARBA" id="ARBA00008894"/>
    </source>
</evidence>
<reference evidence="16" key="1">
    <citation type="journal article" date="2024" name="IScience">
        <title>Strigolactones Initiate the Formation of Haustorium-like Structures in Castilleja.</title>
        <authorList>
            <person name="Buerger M."/>
            <person name="Peterson D."/>
            <person name="Chory J."/>
        </authorList>
    </citation>
    <scope>NUCLEOTIDE SEQUENCE [LARGE SCALE GENOMIC DNA]</scope>
</reference>
<keyword evidence="11" id="KW-1133">Transmembrane helix</keyword>
<dbReference type="EMBL" id="JAVIJP010000016">
    <property type="protein sequence ID" value="KAL3642341.1"/>
    <property type="molecule type" value="Genomic_DNA"/>
</dbReference>
<dbReference type="InterPro" id="IPR044974">
    <property type="entry name" value="Disease_R_plants"/>
</dbReference>
<dbReference type="InterPro" id="IPR058922">
    <property type="entry name" value="WHD_DRP"/>
</dbReference>
<evidence type="ECO:0000256" key="7">
    <source>
        <dbReference type="ARBA" id="ARBA00022737"/>
    </source>
</evidence>
<dbReference type="GO" id="GO:0051607">
    <property type="term" value="P:defense response to virus"/>
    <property type="evidence" value="ECO:0007669"/>
    <property type="project" value="UniProtKB-ARBA"/>
</dbReference>
<proteinExistence type="inferred from homology"/>
<dbReference type="Gene3D" id="1.10.10.10">
    <property type="entry name" value="Winged helix-like DNA-binding domain superfamily/Winged helix DNA-binding domain"/>
    <property type="match status" value="1"/>
</dbReference>
<dbReference type="Gene3D" id="1.20.5.4130">
    <property type="match status" value="1"/>
</dbReference>
<evidence type="ECO:0000256" key="5">
    <source>
        <dbReference type="ARBA" id="ARBA00022614"/>
    </source>
</evidence>
<comment type="function">
    <text evidence="1">Confers resistance to late blight (Phytophthora infestans) races carrying the avirulence gene Avr1. Resistance proteins guard the plant against pathogens that contain an appropriate avirulence protein via an indirect interaction with this avirulence protein. That triggers a defense system including the hypersensitive response, which restricts the pathogen growth.</text>
</comment>
<evidence type="ECO:0008006" key="17">
    <source>
        <dbReference type="Google" id="ProtNLM"/>
    </source>
</evidence>
<evidence type="ECO:0000256" key="6">
    <source>
        <dbReference type="ARBA" id="ARBA00022667"/>
    </source>
</evidence>
<keyword evidence="11" id="KW-0812">Transmembrane</keyword>
<feature type="domain" description="NB-ARC" evidence="12">
    <location>
        <begin position="228"/>
        <end position="397"/>
    </location>
</feature>
<sequence>MAAYDALVSLLQTVDTILIPSDLPISLNTRQLKSLREKLIFLQHYLLENNFTKTGDLESLKRFESRISDAAIKAENLIESHISGLLVHDEDETRKVKKKKRKKHKKHAAKSFFHLPERNTLFFLVAEVVIFILVINLLGLTVPVNGIQNVIFDAVHIIIYTAVIVYLSVVEYEALQDGDLCRVTNEFGSIVKMATKIKDANRPITIFSPPVDDYSAGKGNNDVVGFDNDLTEIKTRLICSSPRVEAVSIVGMGGIGKTTLARQAYDDKYVVEYFDTRAWVTVSQEYSIPHVLLSLLQSAGISMEYMSEKSEGQLSECLYKSLKGRRYLIVMDDTWDTKIWDELKRSFPEDNNTSRVLLTTRLLEVALYSNPSIQFLHPMRFFNESESWDLLCRKVFGGKGYCPDELEEVGKAIARYCEGLPLAIAVIGGVLSKVNRTREHWTSIADNLSSIVTKDDEMQCMEILSLSYNHLPHHLRPCFLYMGVFPEDCEISIPKLVRLWVAEGFLKPIASKSLEELAEEYLDDLFARNLLLVCKWNRHDGIKTCIIHDMLRNLCIQKAHDEKFLHVVKRYSDVLQEGANASRRLSIHANTHHISEVLSSGEIRNSSARSLLCTGAHRVYPSRVYLGYKLLRVLDLLIVQFSQFPVEITRLVNLRYLALTYNGQLPPLISKLQNLQTIVYHNFEYDPSPFLPVEIWMMPKLRHICVTSHCFNSQVFPDNCFLLENLQTLSDIMNLRCDNDFVKKIPNLKKLVVSYGMGTYMDRSLCQLEALANLNQLETLKLRTDYCLISPGRDHPKLAFPQKLKRLSLTGCGMPWESMTVVGALPNLEVLKLINACRSPEWDPVEGQFCQLKYLLLEDTRIVHWRADQTHFPRLERLVIRSCSKLMEIPLDIGEIPTLQTIELVGDNPPAVTMSAKRIEEEQQSMGNEDLKVHFGLKRVYKFQLRSRVLH</sequence>
<dbReference type="SUPFAM" id="SSF52058">
    <property type="entry name" value="L domain-like"/>
    <property type="match status" value="1"/>
</dbReference>
<evidence type="ECO:0000259" key="13">
    <source>
        <dbReference type="Pfam" id="PF23559"/>
    </source>
</evidence>
<dbReference type="InterPro" id="IPR032675">
    <property type="entry name" value="LRR_dom_sf"/>
</dbReference>
<dbReference type="InterPro" id="IPR042197">
    <property type="entry name" value="Apaf_helical"/>
</dbReference>
<dbReference type="GO" id="GO:0005524">
    <property type="term" value="F:ATP binding"/>
    <property type="evidence" value="ECO:0007669"/>
    <property type="project" value="UniProtKB-KW"/>
</dbReference>
<dbReference type="FunFam" id="3.40.50.300:FF:001091">
    <property type="entry name" value="Probable disease resistance protein At1g61300"/>
    <property type="match status" value="1"/>
</dbReference>
<dbReference type="PANTHER" id="PTHR23155">
    <property type="entry name" value="DISEASE RESISTANCE PROTEIN RP"/>
    <property type="match status" value="1"/>
</dbReference>
<dbReference type="FunFam" id="1.10.8.430:FF:000003">
    <property type="entry name" value="Probable disease resistance protein At5g66910"/>
    <property type="match status" value="1"/>
</dbReference>
<keyword evidence="9" id="KW-0611">Plant defense</keyword>
<dbReference type="PANTHER" id="PTHR23155:SF1152">
    <property type="entry name" value="AAA+ ATPASE DOMAIN-CONTAINING PROTEIN"/>
    <property type="match status" value="1"/>
</dbReference>
<keyword evidence="5" id="KW-0433">Leucine-rich repeat</keyword>
<dbReference type="Proteomes" id="UP001632038">
    <property type="component" value="Unassembled WGS sequence"/>
</dbReference>
<evidence type="ECO:0000256" key="8">
    <source>
        <dbReference type="ARBA" id="ARBA00022741"/>
    </source>
</evidence>
<comment type="caution">
    <text evidence="15">The sequence shown here is derived from an EMBL/GenBank/DDBJ whole genome shotgun (WGS) entry which is preliminary data.</text>
</comment>
<keyword evidence="11" id="KW-0472">Membrane</keyword>
<evidence type="ECO:0000313" key="16">
    <source>
        <dbReference type="Proteomes" id="UP001632038"/>
    </source>
</evidence>
<evidence type="ECO:0000313" key="15">
    <source>
        <dbReference type="EMBL" id="KAL3642341.1"/>
    </source>
</evidence>
<dbReference type="Pfam" id="PF23598">
    <property type="entry name" value="LRR_14"/>
    <property type="match status" value="1"/>
</dbReference>
<dbReference type="Pfam" id="PF00931">
    <property type="entry name" value="NB-ARC"/>
    <property type="match status" value="1"/>
</dbReference>
<organism evidence="15 16">
    <name type="scientific">Castilleja foliolosa</name>
    <dbReference type="NCBI Taxonomy" id="1961234"/>
    <lineage>
        <taxon>Eukaryota</taxon>
        <taxon>Viridiplantae</taxon>
        <taxon>Streptophyta</taxon>
        <taxon>Embryophyta</taxon>
        <taxon>Tracheophyta</taxon>
        <taxon>Spermatophyta</taxon>
        <taxon>Magnoliopsida</taxon>
        <taxon>eudicotyledons</taxon>
        <taxon>Gunneridae</taxon>
        <taxon>Pentapetalae</taxon>
        <taxon>asterids</taxon>
        <taxon>lamiids</taxon>
        <taxon>Lamiales</taxon>
        <taxon>Orobanchaceae</taxon>
        <taxon>Pedicularideae</taxon>
        <taxon>Castillejinae</taxon>
        <taxon>Castilleja</taxon>
    </lineage>
</organism>
<feature type="transmembrane region" description="Helical" evidence="11">
    <location>
        <begin position="150"/>
        <end position="169"/>
    </location>
</feature>
<comment type="subcellular location">
    <subcellularLocation>
        <location evidence="2">Cytoplasm</location>
    </subcellularLocation>
</comment>
<dbReference type="Gene3D" id="3.40.50.300">
    <property type="entry name" value="P-loop containing nucleotide triphosphate hydrolases"/>
    <property type="match status" value="1"/>
</dbReference>
<keyword evidence="10" id="KW-0067">ATP-binding</keyword>
<dbReference type="Gene3D" id="1.10.8.430">
    <property type="entry name" value="Helical domain of apoptotic protease-activating factors"/>
    <property type="match status" value="1"/>
</dbReference>
<keyword evidence="7" id="KW-0677">Repeat</keyword>
<feature type="domain" description="Disease resistance protein winged helix" evidence="13">
    <location>
        <begin position="484"/>
        <end position="554"/>
    </location>
</feature>
<keyword evidence="4" id="KW-0963">Cytoplasm</keyword>
<evidence type="ECO:0000256" key="9">
    <source>
        <dbReference type="ARBA" id="ARBA00022821"/>
    </source>
</evidence>
<evidence type="ECO:0000256" key="1">
    <source>
        <dbReference type="ARBA" id="ARBA00002074"/>
    </source>
</evidence>
<keyword evidence="6" id="KW-0381">Hypersensitive response</keyword>
<dbReference type="AlphaFoldDB" id="A0ABD3DNA4"/>
<evidence type="ECO:0000259" key="14">
    <source>
        <dbReference type="Pfam" id="PF23598"/>
    </source>
</evidence>
<dbReference type="InterPro" id="IPR002182">
    <property type="entry name" value="NB-ARC"/>
</dbReference>
<evidence type="ECO:0000259" key="12">
    <source>
        <dbReference type="Pfam" id="PF00931"/>
    </source>
</evidence>
<dbReference type="InterPro" id="IPR055414">
    <property type="entry name" value="LRR_R13L4/SHOC2-like"/>
</dbReference>
<evidence type="ECO:0000256" key="10">
    <source>
        <dbReference type="ARBA" id="ARBA00022840"/>
    </source>
</evidence>
<dbReference type="FunFam" id="1.10.10.10:FF:000322">
    <property type="entry name" value="Probable disease resistance protein At1g63360"/>
    <property type="match status" value="1"/>
</dbReference>
<feature type="transmembrane region" description="Helical" evidence="11">
    <location>
        <begin position="120"/>
        <end position="138"/>
    </location>
</feature>
<evidence type="ECO:0000256" key="4">
    <source>
        <dbReference type="ARBA" id="ARBA00022490"/>
    </source>
</evidence>
<feature type="domain" description="Disease resistance R13L4/SHOC-2-like LRR" evidence="14">
    <location>
        <begin position="626"/>
        <end position="812"/>
    </location>
</feature>
<dbReference type="Pfam" id="PF23559">
    <property type="entry name" value="WHD_DRP"/>
    <property type="match status" value="1"/>
</dbReference>
<gene>
    <name evidence="15" type="ORF">CASFOL_013156</name>
</gene>
<dbReference type="PRINTS" id="PR00364">
    <property type="entry name" value="DISEASERSIST"/>
</dbReference>
<dbReference type="InterPro" id="IPR027417">
    <property type="entry name" value="P-loop_NTPase"/>
</dbReference>
<keyword evidence="8" id="KW-0547">Nucleotide-binding</keyword>
<accession>A0ABD3DNA4</accession>
<dbReference type="Gene3D" id="3.80.10.10">
    <property type="entry name" value="Ribonuclease Inhibitor"/>
    <property type="match status" value="1"/>
</dbReference>
<dbReference type="InterPro" id="IPR036388">
    <property type="entry name" value="WH-like_DNA-bd_sf"/>
</dbReference>
<dbReference type="SUPFAM" id="SSF52540">
    <property type="entry name" value="P-loop containing nucleoside triphosphate hydrolases"/>
    <property type="match status" value="1"/>
</dbReference>
<evidence type="ECO:0000256" key="2">
    <source>
        <dbReference type="ARBA" id="ARBA00004496"/>
    </source>
</evidence>
<evidence type="ECO:0000256" key="11">
    <source>
        <dbReference type="SAM" id="Phobius"/>
    </source>
</evidence>
<protein>
    <recommendedName>
        <fullName evidence="17">NB-ARC domain-containing protein</fullName>
    </recommendedName>
</protein>
<keyword evidence="16" id="KW-1185">Reference proteome</keyword>
<comment type="similarity">
    <text evidence="3">Belongs to the disease resistance NB-LRR family.</text>
</comment>
<dbReference type="GO" id="GO:0009626">
    <property type="term" value="P:plant-type hypersensitive response"/>
    <property type="evidence" value="ECO:0007669"/>
    <property type="project" value="UniProtKB-KW"/>
</dbReference>